<name>A0A6G7YNK7_9SPHN</name>
<proteinExistence type="predicted"/>
<evidence type="ECO:0000313" key="1">
    <source>
        <dbReference type="EMBL" id="QIK78321.1"/>
    </source>
</evidence>
<dbReference type="InterPro" id="IPR045865">
    <property type="entry name" value="ACT-like_dom_sf"/>
</dbReference>
<organism evidence="1 2">
    <name type="scientific">Sphingomonas piscis</name>
    <dbReference type="NCBI Taxonomy" id="2714943"/>
    <lineage>
        <taxon>Bacteria</taxon>
        <taxon>Pseudomonadati</taxon>
        <taxon>Pseudomonadota</taxon>
        <taxon>Alphaproteobacteria</taxon>
        <taxon>Sphingomonadales</taxon>
        <taxon>Sphingomonadaceae</taxon>
        <taxon>Sphingomonas</taxon>
    </lineage>
</organism>
<evidence type="ECO:0008006" key="3">
    <source>
        <dbReference type="Google" id="ProtNLM"/>
    </source>
</evidence>
<dbReference type="EMBL" id="CP049869">
    <property type="protein sequence ID" value="QIK78321.1"/>
    <property type="molecule type" value="Genomic_DNA"/>
</dbReference>
<dbReference type="Pfam" id="PF13710">
    <property type="entry name" value="ACT_5"/>
    <property type="match status" value="1"/>
</dbReference>
<evidence type="ECO:0000313" key="2">
    <source>
        <dbReference type="Proteomes" id="UP000503222"/>
    </source>
</evidence>
<dbReference type="AlphaFoldDB" id="A0A6G7YNK7"/>
<accession>A0A6G7YNK7</accession>
<reference evidence="1 2" key="1">
    <citation type="submission" date="2020-03" db="EMBL/GenBank/DDBJ databases">
        <title>Sphingomonas sp. nov., isolated from fish.</title>
        <authorList>
            <person name="Hyun D.-W."/>
            <person name="Bae J.-W."/>
        </authorList>
    </citation>
    <scope>NUCLEOTIDE SEQUENCE [LARGE SCALE GENOMIC DNA]</scope>
    <source>
        <strain evidence="1 2">HDW15B</strain>
    </source>
</reference>
<dbReference type="KEGG" id="spii:G7077_04805"/>
<protein>
    <recommendedName>
        <fullName evidence="3">Acetolactate synthase</fullName>
    </recommendedName>
</protein>
<gene>
    <name evidence="1" type="ORF">G7077_04805</name>
</gene>
<sequence>MVNARLRIDFANNEGALLRILGVVERRGFMIKSVAMNEHADGSSASLIVEVQPRSDARRLDVLVPFLQRLVEVRSINAFEPMQDQAA</sequence>
<dbReference type="RefSeq" id="WP_166410714.1">
    <property type="nucleotide sequence ID" value="NZ_CP049869.1"/>
</dbReference>
<keyword evidence="2" id="KW-1185">Reference proteome</keyword>
<dbReference type="Gene3D" id="3.30.70.260">
    <property type="match status" value="1"/>
</dbReference>
<dbReference type="SUPFAM" id="SSF55021">
    <property type="entry name" value="ACT-like"/>
    <property type="match status" value="1"/>
</dbReference>
<dbReference type="Proteomes" id="UP000503222">
    <property type="component" value="Chromosome"/>
</dbReference>